<keyword evidence="10" id="KW-0406">Ion transport</keyword>
<sequence>MIKRIFLLSFLALLPIQSFASVLVSVRPLGFIAAAIADGVTDTEVLLPNGASPHDYALRPSDIKRINNADLVVWVGDEMEPFLVKPLTEKANDQQIKVKNLSSVMPLLRHADDNDEDAEEHGDDHGHAHDHGSTDLHVWMSPEIALYTAVAISERLQELFPEQKDKVKANLQYFQTQINHLPEKIGSILNPVKQHGYFVFHDGYGYFESFAGLNNVGHFTVNPVITPGARTLSEIKQKIEQHQVSCVFAEPQFRPAVIDAVARGTSVNIGTLDPLGEKVSLGKDSYVQFLEQLSQQYASCLSK</sequence>
<dbReference type="GO" id="GO:0046872">
    <property type="term" value="F:metal ion binding"/>
    <property type="evidence" value="ECO:0007669"/>
    <property type="project" value="UniProtKB-KW"/>
</dbReference>
<dbReference type="CDD" id="cd01019">
    <property type="entry name" value="ZnuA"/>
    <property type="match status" value="1"/>
</dbReference>
<name>A0A8I1W3E0_PLESH</name>
<evidence type="ECO:0000313" key="14">
    <source>
        <dbReference type="EMBL" id="MBO1107132.1"/>
    </source>
</evidence>
<dbReference type="Proteomes" id="UP000664658">
    <property type="component" value="Unassembled WGS sequence"/>
</dbReference>
<evidence type="ECO:0000256" key="1">
    <source>
        <dbReference type="ARBA" id="ARBA00004418"/>
    </source>
</evidence>
<dbReference type="SUPFAM" id="SSF53807">
    <property type="entry name" value="Helical backbone' metal receptor"/>
    <property type="match status" value="1"/>
</dbReference>
<comment type="subcellular location">
    <subcellularLocation>
        <location evidence="1">Periplasm</location>
    </subcellularLocation>
</comment>
<evidence type="ECO:0000256" key="7">
    <source>
        <dbReference type="ARBA" id="ARBA00022764"/>
    </source>
</evidence>
<reference evidence="14" key="1">
    <citation type="submission" date="2021-03" db="EMBL/GenBank/DDBJ databases">
        <title>Plesiomonas shigelloides zfcc0051, isolated from zebrafish feces.</title>
        <authorList>
            <person name="Vanderhoek Z."/>
            <person name="Gaulke C."/>
        </authorList>
    </citation>
    <scope>NUCLEOTIDE SEQUENCE</scope>
    <source>
        <strain evidence="14">Zfcc0051</strain>
    </source>
</reference>
<dbReference type="FunFam" id="3.40.50.1980:FF:000028">
    <property type="entry name" value="High-affinity zinc uptake system protein znuA"/>
    <property type="match status" value="1"/>
</dbReference>
<evidence type="ECO:0000256" key="6">
    <source>
        <dbReference type="ARBA" id="ARBA00022729"/>
    </source>
</evidence>
<dbReference type="InterPro" id="IPR006127">
    <property type="entry name" value="ZnuA-like"/>
</dbReference>
<evidence type="ECO:0000256" key="10">
    <source>
        <dbReference type="ARBA" id="ARBA00023065"/>
    </source>
</evidence>
<dbReference type="GO" id="GO:0042597">
    <property type="term" value="C:periplasmic space"/>
    <property type="evidence" value="ECO:0007669"/>
    <property type="project" value="UniProtKB-SubCell"/>
</dbReference>
<comment type="similarity">
    <text evidence="2">Belongs to the bacterial solute-binding protein 9 family.</text>
</comment>
<dbReference type="InterPro" id="IPR050492">
    <property type="entry name" value="Bact_metal-bind_prot9"/>
</dbReference>
<dbReference type="Pfam" id="PF01297">
    <property type="entry name" value="ZnuA"/>
    <property type="match status" value="1"/>
</dbReference>
<feature type="region of interest" description="Disordered" evidence="13">
    <location>
        <begin position="114"/>
        <end position="134"/>
    </location>
</feature>
<evidence type="ECO:0000256" key="9">
    <source>
        <dbReference type="ARBA" id="ARBA00022906"/>
    </source>
</evidence>
<dbReference type="PANTHER" id="PTHR42953:SF3">
    <property type="entry name" value="HIGH-AFFINITY ZINC UPTAKE SYSTEM PROTEIN ZNUA"/>
    <property type="match status" value="1"/>
</dbReference>
<keyword evidence="7" id="KW-0574">Periplasm</keyword>
<proteinExistence type="inferred from homology"/>
<dbReference type="PANTHER" id="PTHR42953">
    <property type="entry name" value="HIGH-AFFINITY ZINC UPTAKE SYSTEM PROTEIN ZNUA-RELATED"/>
    <property type="match status" value="1"/>
</dbReference>
<keyword evidence="9" id="KW-0864">Zinc transport</keyword>
<dbReference type="AlphaFoldDB" id="A0A8I1W3E0"/>
<dbReference type="FunFam" id="3.40.50.1980:FF:000006">
    <property type="entry name" value="Zinc ABC transporter substrate-binding protein ZnuA"/>
    <property type="match status" value="1"/>
</dbReference>
<evidence type="ECO:0000256" key="8">
    <source>
        <dbReference type="ARBA" id="ARBA00022833"/>
    </source>
</evidence>
<keyword evidence="4" id="KW-0813">Transport</keyword>
<keyword evidence="8" id="KW-0862">Zinc</keyword>
<gene>
    <name evidence="14" type="primary">znuA</name>
    <name evidence="14" type="ORF">J2R62_02650</name>
</gene>
<evidence type="ECO:0000256" key="13">
    <source>
        <dbReference type="SAM" id="MobiDB-lite"/>
    </source>
</evidence>
<dbReference type="NCBIfam" id="NF007091">
    <property type="entry name" value="PRK09545.1"/>
    <property type="match status" value="1"/>
</dbReference>
<dbReference type="Gene3D" id="3.40.50.1980">
    <property type="entry name" value="Nitrogenase molybdenum iron protein domain"/>
    <property type="match status" value="2"/>
</dbReference>
<evidence type="ECO:0000256" key="5">
    <source>
        <dbReference type="ARBA" id="ARBA00022723"/>
    </source>
</evidence>
<evidence type="ECO:0000256" key="2">
    <source>
        <dbReference type="ARBA" id="ARBA00011028"/>
    </source>
</evidence>
<evidence type="ECO:0000256" key="12">
    <source>
        <dbReference type="ARBA" id="ARBA00045516"/>
    </source>
</evidence>
<keyword evidence="6" id="KW-0732">Signal</keyword>
<evidence type="ECO:0000256" key="11">
    <source>
        <dbReference type="ARBA" id="ARBA00023157"/>
    </source>
</evidence>
<keyword evidence="5" id="KW-0479">Metal-binding</keyword>
<dbReference type="EMBL" id="JAFNAA010000002">
    <property type="protein sequence ID" value="MBO1107132.1"/>
    <property type="molecule type" value="Genomic_DNA"/>
</dbReference>
<evidence type="ECO:0000313" key="15">
    <source>
        <dbReference type="Proteomes" id="UP000664658"/>
    </source>
</evidence>
<keyword evidence="11" id="KW-1015">Disulfide bond</keyword>
<comment type="function">
    <text evidence="12">Part of the ATP-binding cassette (ABC) transport system ZnuABC involved in zinc import. Binds zinc with high affinity and specificity and delivers it to the membrane permease for translocation into the cytoplasm.</text>
</comment>
<accession>A0A8I1W3E0</accession>
<organism evidence="14 15">
    <name type="scientific">Plesiomonas shigelloides</name>
    <name type="common">Aeromonas shigelloides</name>
    <dbReference type="NCBI Taxonomy" id="703"/>
    <lineage>
        <taxon>Bacteria</taxon>
        <taxon>Pseudomonadati</taxon>
        <taxon>Pseudomonadota</taxon>
        <taxon>Gammaproteobacteria</taxon>
        <taxon>Enterobacterales</taxon>
        <taxon>Enterobacteriaceae</taxon>
        <taxon>Plesiomonas</taxon>
    </lineage>
</organism>
<dbReference type="GO" id="GO:0006829">
    <property type="term" value="P:zinc ion transport"/>
    <property type="evidence" value="ECO:0007669"/>
    <property type="project" value="UniProtKB-KW"/>
</dbReference>
<evidence type="ECO:0000256" key="3">
    <source>
        <dbReference type="ARBA" id="ARBA00015915"/>
    </source>
</evidence>
<protein>
    <recommendedName>
        <fullName evidence="3">High-affinity zinc uptake system protein ZnuA</fullName>
    </recommendedName>
</protein>
<comment type="caution">
    <text evidence="14">The sequence shown here is derived from an EMBL/GenBank/DDBJ whole genome shotgun (WGS) entry which is preliminary data.</text>
</comment>
<feature type="compositionally biased region" description="Basic and acidic residues" evidence="13">
    <location>
        <begin position="122"/>
        <end position="134"/>
    </location>
</feature>
<dbReference type="RefSeq" id="WP_207541580.1">
    <property type="nucleotide sequence ID" value="NZ_JAFNAA010000002.1"/>
</dbReference>
<evidence type="ECO:0000256" key="4">
    <source>
        <dbReference type="ARBA" id="ARBA00022448"/>
    </source>
</evidence>
<dbReference type="InterPro" id="IPR035520">
    <property type="entry name" value="ZnuA"/>
</dbReference>